<dbReference type="InterPro" id="IPR036770">
    <property type="entry name" value="Ankyrin_rpt-contain_sf"/>
</dbReference>
<dbReference type="Gene3D" id="1.25.40.20">
    <property type="entry name" value="Ankyrin repeat-containing domain"/>
    <property type="match status" value="4"/>
</dbReference>
<evidence type="ECO:0000313" key="6">
    <source>
        <dbReference type="EMBL" id="RLL95894.1"/>
    </source>
</evidence>
<evidence type="ECO:0000259" key="5">
    <source>
        <dbReference type="PROSITE" id="PS50181"/>
    </source>
</evidence>
<evidence type="ECO:0000256" key="3">
    <source>
        <dbReference type="PROSITE-ProRule" id="PRU00023"/>
    </source>
</evidence>
<dbReference type="EMBL" id="NIDN02000133">
    <property type="protein sequence ID" value="RLL95894.1"/>
    <property type="molecule type" value="Genomic_DNA"/>
</dbReference>
<name>A0A229X6S1_9EURO</name>
<comment type="caution">
    <text evidence="6">The sequence shown here is derived from an EMBL/GenBank/DDBJ whole genome shotgun (WGS) entry which is preliminary data.</text>
</comment>
<dbReference type="AlphaFoldDB" id="A0A229X6S1"/>
<protein>
    <recommendedName>
        <fullName evidence="5">F-box domain-containing protein</fullName>
    </recommendedName>
</protein>
<dbReference type="PANTHER" id="PTHR24198:SF165">
    <property type="entry name" value="ANKYRIN REPEAT-CONTAINING PROTEIN-RELATED"/>
    <property type="match status" value="1"/>
</dbReference>
<evidence type="ECO:0000313" key="7">
    <source>
        <dbReference type="Proteomes" id="UP000215289"/>
    </source>
</evidence>
<dbReference type="Pfam" id="PF12796">
    <property type="entry name" value="Ank_2"/>
    <property type="match status" value="2"/>
</dbReference>
<evidence type="ECO:0000256" key="2">
    <source>
        <dbReference type="ARBA" id="ARBA00023043"/>
    </source>
</evidence>
<accession>A0A229X6S1</accession>
<dbReference type="SMART" id="SM00248">
    <property type="entry name" value="ANK"/>
    <property type="match status" value="10"/>
</dbReference>
<feature type="domain" description="F-box" evidence="5">
    <location>
        <begin position="1"/>
        <end position="45"/>
    </location>
</feature>
<dbReference type="OrthoDB" id="20872at2759"/>
<dbReference type="PROSITE" id="PS50181">
    <property type="entry name" value="FBOX"/>
    <property type="match status" value="1"/>
</dbReference>
<feature type="region of interest" description="Disordered" evidence="4">
    <location>
        <begin position="621"/>
        <end position="663"/>
    </location>
</feature>
<dbReference type="InterPro" id="IPR002110">
    <property type="entry name" value="Ankyrin_rpt"/>
</dbReference>
<keyword evidence="7" id="KW-1185">Reference proteome</keyword>
<evidence type="ECO:0000256" key="1">
    <source>
        <dbReference type="ARBA" id="ARBA00022737"/>
    </source>
</evidence>
<reference evidence="6 7" key="1">
    <citation type="submission" date="2018-08" db="EMBL/GenBank/DDBJ databases">
        <title>Draft genome sequences of two Aspergillus turcosus clinical strains isolated from bronchoalveolar lavage fluid: one azole-susceptible and the other azole-resistant.</title>
        <authorList>
            <person name="Parent-Michaud M."/>
            <person name="Dufresne P.J."/>
            <person name="Fournier E."/>
            <person name="Martineau C."/>
            <person name="Moreira S."/>
            <person name="Perkins V."/>
            <person name="De Repentigny L."/>
            <person name="Dufresne S.F."/>
        </authorList>
    </citation>
    <scope>NUCLEOTIDE SEQUENCE [LARGE SCALE GENOMIC DNA]</scope>
    <source>
        <strain evidence="6">HMR AF 1038</strain>
    </source>
</reference>
<evidence type="ECO:0000256" key="4">
    <source>
        <dbReference type="SAM" id="MobiDB-lite"/>
    </source>
</evidence>
<dbReference type="PROSITE" id="PS50297">
    <property type="entry name" value="ANK_REP_REGION"/>
    <property type="match status" value="2"/>
</dbReference>
<organism evidence="6 7">
    <name type="scientific">Aspergillus turcosus</name>
    <dbReference type="NCBI Taxonomy" id="1245748"/>
    <lineage>
        <taxon>Eukaryota</taxon>
        <taxon>Fungi</taxon>
        <taxon>Dikarya</taxon>
        <taxon>Ascomycota</taxon>
        <taxon>Pezizomycotina</taxon>
        <taxon>Eurotiomycetes</taxon>
        <taxon>Eurotiomycetidae</taxon>
        <taxon>Eurotiales</taxon>
        <taxon>Aspergillaceae</taxon>
        <taxon>Aspergillus</taxon>
        <taxon>Aspergillus subgen. Fumigati</taxon>
    </lineage>
</organism>
<proteinExistence type="predicted"/>
<feature type="repeat" description="ANK" evidence="3">
    <location>
        <begin position="179"/>
        <end position="212"/>
    </location>
</feature>
<dbReference type="Proteomes" id="UP000215289">
    <property type="component" value="Unassembled WGS sequence"/>
</dbReference>
<dbReference type="PROSITE" id="PS50088">
    <property type="entry name" value="ANK_REPEAT"/>
    <property type="match status" value="2"/>
</dbReference>
<dbReference type="STRING" id="1245748.A0A229X6S1"/>
<dbReference type="SUPFAM" id="SSF48403">
    <property type="entry name" value="Ankyrin repeat"/>
    <property type="match status" value="2"/>
</dbReference>
<keyword evidence="2 3" id="KW-0040">ANK repeat</keyword>
<gene>
    <name evidence="6" type="ORF">CFD26_105757</name>
</gene>
<sequence length="692" mass="77283">MSLLNLPLDLLYEIASHLYDRDLNTLIRTCSPLYTVFNFELYRRDARREQSQALFWAVQHNQDKTLRKSLEAGARAPWTTLLCLATEHDSVAVMKVLVEQDGVDINVVEQFEGIPLLGKAVIDRSLKVVRFLLTRNDLDPNVKNVGRTILAHAAYVCFNDVVKVLLKCPDVDVNCIDNYGCTPLHLAAGQSNVYVVRTLLAHPSVDVTVRDNVHHWTALSAAVDTLRGELAWRPDKVKLKHRRTIQALLEHPSTSVNYDTDPDLLVMYRHSAQYGYEEIFKLLWTKGVGLLPGDLDRAGILFFVAEHGQGEIMKWLFANGFEPEAQTEKGRTVLSIAAEHKQIEVIQLLLSTGKVDVNSEDDDGRTPLWWAMTHGWRKTGTDETLKLLIEHDATIPTIQGKKAVLKSLYRALENGNCFLSEMLLDQLDQHKPNTGITRRLLLSAVAKSEDTSLANTVVERAKIDLNARDSYGQTILDRATFYCDLPLVDLLLGLDGIDLNSRDSNGDTALAIAMRGLSKCSPGAEHTQFYETCVEKLLRHKDVTTASLGTHWLIDYIISYLDDGGDQRLMKLLILKDDRLVSDTVVHEVDAHTLLEWAQQNQHRAIVRALKQKGRHMRTTAAAARAEAATTAAATTDTATTDTATTDTATTDTMTTDAATSEAGRQANTWTFTMDRFQRGMELAIEVFLGGR</sequence>
<dbReference type="InterPro" id="IPR001810">
    <property type="entry name" value="F-box_dom"/>
</dbReference>
<dbReference type="PANTHER" id="PTHR24198">
    <property type="entry name" value="ANKYRIN REPEAT AND PROTEIN KINASE DOMAIN-CONTAINING PROTEIN"/>
    <property type="match status" value="1"/>
</dbReference>
<keyword evidence="1" id="KW-0677">Repeat</keyword>
<feature type="compositionally biased region" description="Low complexity" evidence="4">
    <location>
        <begin position="621"/>
        <end position="660"/>
    </location>
</feature>
<feature type="repeat" description="ANK" evidence="3">
    <location>
        <begin position="329"/>
        <end position="353"/>
    </location>
</feature>